<evidence type="ECO:0000256" key="1">
    <source>
        <dbReference type="SAM" id="MobiDB-lite"/>
    </source>
</evidence>
<keyword evidence="3" id="KW-1185">Reference proteome</keyword>
<feature type="compositionally biased region" description="Gly residues" evidence="1">
    <location>
        <begin position="527"/>
        <end position="559"/>
    </location>
</feature>
<dbReference type="InterPro" id="IPR042342">
    <property type="entry name" value="TTC22"/>
</dbReference>
<dbReference type="SUPFAM" id="SSF48452">
    <property type="entry name" value="TPR-like"/>
    <property type="match status" value="2"/>
</dbReference>
<dbReference type="Gene3D" id="1.25.40.10">
    <property type="entry name" value="Tetratricopeptide repeat domain"/>
    <property type="match status" value="2"/>
</dbReference>
<dbReference type="AlphaFoldDB" id="A0ABD3VCH6"/>
<dbReference type="InterPro" id="IPR011990">
    <property type="entry name" value="TPR-like_helical_dom_sf"/>
</dbReference>
<dbReference type="SMART" id="SM00028">
    <property type="entry name" value="TPR"/>
    <property type="match status" value="4"/>
</dbReference>
<feature type="region of interest" description="Disordered" evidence="1">
    <location>
        <begin position="439"/>
        <end position="480"/>
    </location>
</feature>
<reference evidence="2 3" key="1">
    <citation type="submission" date="2024-11" db="EMBL/GenBank/DDBJ databases">
        <title>Chromosome-level genome assembly of the freshwater bivalve Anodonta woodiana.</title>
        <authorList>
            <person name="Chen X."/>
        </authorList>
    </citation>
    <scope>NUCLEOTIDE SEQUENCE [LARGE SCALE GENOMIC DNA]</scope>
    <source>
        <strain evidence="2">MN2024</strain>
        <tissue evidence="2">Gills</tissue>
    </source>
</reference>
<feature type="region of interest" description="Disordered" evidence="1">
    <location>
        <begin position="517"/>
        <end position="565"/>
    </location>
</feature>
<dbReference type="PANTHER" id="PTHR16253:SF0">
    <property type="entry name" value="TETRATRICOPEPTIDE REPEAT PROTEIN 22"/>
    <property type="match status" value="1"/>
</dbReference>
<sequence length="1058" mass="121200">MTHRSKKDFQKIMKSYPSHFDLEIELGFTKDNRKSIIRKLFNELTTTGFELDAELTRAYNFLSYVHWHLQERLEANKYLEKALSKNEEDVMALANQAWMLWSDDKFSDAWHFVEKLKKFKDRKDLIIIAKSEQAFAYSRLGPRYFMKSIETFKEVIKRDCGRELDKTHTYLWKFGLGLILKRQLNMINAFSFDHLSNYVDTIKEAVDVFYDVANNANTARYQARSWVALGELASSIHSQDMISSEDKECLAKLISGKKPDEFFDQAITLCDDDIYVLQRCGKQARYSKNYRKSIDLFKKSIKQRGTSFSHHHLAITLRSDLNKDIAQSSRESFPGRTKSNSRGNPNFRVSRGQHTNFEKKRAKRQLFMAESENSIRQNKEHVDSGIWSMESTVSICNSIESSELIVNATNNTSSEANGDLVSQFASLTFKDKLSPFRHETENFREPQQPESKKYNSARATSSSDDQSEIEGADYATSGQEHIFRAREERKHSLKSGGENYRYPTFDHEFRREQYMPGWTRGTNSGVNRGGTNSGVNRGGTNIGVNRGGTNSGVNRGGTNSGVNRGVNMRRMNDRYRGRVPRQSVSFEGTTTAYQEPMSYRMNYPGGQDVNNEYRLPMPVETQNHQVLKFMKSPKKVLPYSVEDKRVEEILYHLDKAIEYSPENCSAMYDKGLVLRSLRNLEEASCLFREIKKNKSCSKLLAVSCIEQQALCLYELAEIESKPEIRESLLNDVKELLFRAIEKAARIASQVPHFHPKGTAFPSLREMLLKNSKKHGAHKTSTLKDLAKLYELVGEYGQTLSFYKEIVNLSEEAAKDPDIILKMAQAYVKQKDFRDGLLFLDLIEASCTRFADENRRLYFEAYLEGALCALKQNDVKTARARFKRTVRFCSKRKFLSEDDDEDCPYDIHIVTSPASEKKGTGLYNLLTQTCGLKVSLDDNQTAEELKYQGTPEGVGNIMEQSCLVIIFLDSASLTQGELRYYINLAITLHNDDTCGTGIVSISLGDINIPTEIKPFPVFQQPPEYDFTEKTMDDRHQWLKDFFCKAAEKMLKGADESDSD</sequence>
<evidence type="ECO:0000313" key="2">
    <source>
        <dbReference type="EMBL" id="KAL3858663.1"/>
    </source>
</evidence>
<dbReference type="InterPro" id="IPR019734">
    <property type="entry name" value="TPR_rpt"/>
</dbReference>
<dbReference type="Proteomes" id="UP001634394">
    <property type="component" value="Unassembled WGS sequence"/>
</dbReference>
<feature type="region of interest" description="Disordered" evidence="1">
    <location>
        <begin position="327"/>
        <end position="355"/>
    </location>
</feature>
<protein>
    <submittedName>
        <fullName evidence="2">Uncharacterized protein</fullName>
    </submittedName>
</protein>
<dbReference type="PANTHER" id="PTHR16253">
    <property type="entry name" value="TETRATRICOPEPTIDE REPEAT PROTEIN 22"/>
    <property type="match status" value="1"/>
</dbReference>
<comment type="caution">
    <text evidence="2">The sequence shown here is derived from an EMBL/GenBank/DDBJ whole genome shotgun (WGS) entry which is preliminary data.</text>
</comment>
<evidence type="ECO:0000313" key="3">
    <source>
        <dbReference type="Proteomes" id="UP001634394"/>
    </source>
</evidence>
<name>A0ABD3VCH6_SINWO</name>
<gene>
    <name evidence="2" type="ORF">ACJMK2_008925</name>
</gene>
<accession>A0ABD3VCH6</accession>
<dbReference type="EMBL" id="JBJQND010000012">
    <property type="protein sequence ID" value="KAL3858663.1"/>
    <property type="molecule type" value="Genomic_DNA"/>
</dbReference>
<proteinExistence type="predicted"/>
<organism evidence="2 3">
    <name type="scientific">Sinanodonta woodiana</name>
    <name type="common">Chinese pond mussel</name>
    <name type="synonym">Anodonta woodiana</name>
    <dbReference type="NCBI Taxonomy" id="1069815"/>
    <lineage>
        <taxon>Eukaryota</taxon>
        <taxon>Metazoa</taxon>
        <taxon>Spiralia</taxon>
        <taxon>Lophotrochozoa</taxon>
        <taxon>Mollusca</taxon>
        <taxon>Bivalvia</taxon>
        <taxon>Autobranchia</taxon>
        <taxon>Heteroconchia</taxon>
        <taxon>Palaeoheterodonta</taxon>
        <taxon>Unionida</taxon>
        <taxon>Unionoidea</taxon>
        <taxon>Unionidae</taxon>
        <taxon>Unioninae</taxon>
        <taxon>Sinanodonta</taxon>
    </lineage>
</organism>
<feature type="compositionally biased region" description="Polar residues" evidence="1">
    <location>
        <begin position="327"/>
        <end position="344"/>
    </location>
</feature>